<keyword evidence="6" id="KW-1185">Reference proteome</keyword>
<sequence length="84" mass="9224">MKCLGETPSPLSPRQAQVLCLLAHGYRLGEVALHLGISDSAVNLYLSNTRRKLGLKTNEQCLALAVHNGWLKQDCLSHSLDKAR</sequence>
<dbReference type="OrthoDB" id="9803630at2"/>
<keyword evidence="2" id="KW-0238">DNA-binding</keyword>
<dbReference type="STRING" id="1758178.GCA_001550095_02338"/>
<dbReference type="InterPro" id="IPR000792">
    <property type="entry name" value="Tscrpt_reg_LuxR_C"/>
</dbReference>
<dbReference type="SUPFAM" id="SSF46894">
    <property type="entry name" value="C-terminal effector domain of the bipartite response regulators"/>
    <property type="match status" value="1"/>
</dbReference>
<dbReference type="PROSITE" id="PS50043">
    <property type="entry name" value="HTH_LUXR_2"/>
    <property type="match status" value="1"/>
</dbReference>
<protein>
    <recommendedName>
        <fullName evidence="4">HTH luxR-type domain-containing protein</fullName>
    </recommendedName>
</protein>
<dbReference type="RefSeq" id="WP_081423733.1">
    <property type="nucleotide sequence ID" value="NZ_CP022196.1"/>
</dbReference>
<dbReference type="SMART" id="SM00421">
    <property type="entry name" value="HTH_LUXR"/>
    <property type="match status" value="1"/>
</dbReference>
<name>A0A291GEI7_9RHOB</name>
<dbReference type="PANTHER" id="PTHR44688">
    <property type="entry name" value="DNA-BINDING TRANSCRIPTIONAL ACTIVATOR DEVR_DOSR"/>
    <property type="match status" value="1"/>
</dbReference>
<dbReference type="GO" id="GO:0003677">
    <property type="term" value="F:DNA binding"/>
    <property type="evidence" value="ECO:0007669"/>
    <property type="project" value="UniProtKB-KW"/>
</dbReference>
<feature type="domain" description="HTH luxR-type" evidence="4">
    <location>
        <begin position="4"/>
        <end position="69"/>
    </location>
</feature>
<keyword evidence="1" id="KW-0805">Transcription regulation</keyword>
<dbReference type="Pfam" id="PF00196">
    <property type="entry name" value="GerE"/>
    <property type="match status" value="1"/>
</dbReference>
<dbReference type="InterPro" id="IPR016032">
    <property type="entry name" value="Sig_transdc_resp-reg_C-effctor"/>
</dbReference>
<dbReference type="AlphaFoldDB" id="A0A291GEI7"/>
<evidence type="ECO:0000256" key="1">
    <source>
        <dbReference type="ARBA" id="ARBA00023015"/>
    </source>
</evidence>
<reference evidence="5 6" key="1">
    <citation type="submission" date="2017-06" db="EMBL/GenBank/DDBJ databases">
        <title>Celeribacter sp. TSPH2 complete genome sequence.</title>
        <authorList>
            <person name="Woo J.-H."/>
            <person name="Kim H.-S."/>
        </authorList>
    </citation>
    <scope>NUCLEOTIDE SEQUENCE [LARGE SCALE GENOMIC DNA]</scope>
    <source>
        <strain evidence="5 6">TSPH2</strain>
    </source>
</reference>
<dbReference type="EMBL" id="CP022196">
    <property type="protein sequence ID" value="ATG48963.1"/>
    <property type="molecule type" value="Genomic_DNA"/>
</dbReference>
<evidence type="ECO:0000259" key="4">
    <source>
        <dbReference type="PROSITE" id="PS50043"/>
    </source>
</evidence>
<dbReference type="PANTHER" id="PTHR44688:SF16">
    <property type="entry name" value="DNA-BINDING TRANSCRIPTIONAL ACTIVATOR DEVR_DOSR"/>
    <property type="match status" value="1"/>
</dbReference>
<keyword evidence="3" id="KW-0804">Transcription</keyword>
<accession>A0A291GEI7</accession>
<organism evidence="5 6">
    <name type="scientific">Celeribacter ethanolicus</name>
    <dbReference type="NCBI Taxonomy" id="1758178"/>
    <lineage>
        <taxon>Bacteria</taxon>
        <taxon>Pseudomonadati</taxon>
        <taxon>Pseudomonadota</taxon>
        <taxon>Alphaproteobacteria</taxon>
        <taxon>Rhodobacterales</taxon>
        <taxon>Roseobacteraceae</taxon>
        <taxon>Celeribacter</taxon>
    </lineage>
</organism>
<dbReference type="PRINTS" id="PR00038">
    <property type="entry name" value="HTHLUXR"/>
</dbReference>
<gene>
    <name evidence="5" type="ORF">CEW89_16125</name>
</gene>
<dbReference type="Gene3D" id="1.10.10.10">
    <property type="entry name" value="Winged helix-like DNA-binding domain superfamily/Winged helix DNA-binding domain"/>
    <property type="match status" value="1"/>
</dbReference>
<evidence type="ECO:0000256" key="3">
    <source>
        <dbReference type="ARBA" id="ARBA00023163"/>
    </source>
</evidence>
<dbReference type="GO" id="GO:0006355">
    <property type="term" value="P:regulation of DNA-templated transcription"/>
    <property type="evidence" value="ECO:0007669"/>
    <property type="project" value="InterPro"/>
</dbReference>
<evidence type="ECO:0000256" key="2">
    <source>
        <dbReference type="ARBA" id="ARBA00023125"/>
    </source>
</evidence>
<dbReference type="InterPro" id="IPR036388">
    <property type="entry name" value="WH-like_DNA-bd_sf"/>
</dbReference>
<dbReference type="KEGG" id="ceh:CEW89_16125"/>
<evidence type="ECO:0000313" key="5">
    <source>
        <dbReference type="EMBL" id="ATG48963.1"/>
    </source>
</evidence>
<dbReference type="Proteomes" id="UP000217935">
    <property type="component" value="Chromosome"/>
</dbReference>
<proteinExistence type="predicted"/>
<evidence type="ECO:0000313" key="6">
    <source>
        <dbReference type="Proteomes" id="UP000217935"/>
    </source>
</evidence>